<dbReference type="PROSITE" id="PS51128">
    <property type="entry name" value="ZF_DKSA_2"/>
    <property type="match status" value="1"/>
</dbReference>
<protein>
    <recommendedName>
        <fullName evidence="5">Zinc finger DksA/TraR C4-type domain-containing protein</fullName>
    </recommendedName>
</protein>
<dbReference type="Pfam" id="PF01258">
    <property type="entry name" value="zf-dskA_traR"/>
    <property type="match status" value="1"/>
</dbReference>
<dbReference type="PANTHER" id="PTHR33823">
    <property type="entry name" value="RNA POLYMERASE-BINDING TRANSCRIPTION FACTOR DKSA-RELATED"/>
    <property type="match status" value="1"/>
</dbReference>
<dbReference type="NCBIfam" id="TIGR02890">
    <property type="entry name" value="bacill_yteA"/>
    <property type="match status" value="1"/>
</dbReference>
<evidence type="ECO:0000256" key="3">
    <source>
        <dbReference type="ARBA" id="ARBA00022833"/>
    </source>
</evidence>
<keyword evidence="2" id="KW-0863">Zinc-finger</keyword>
<gene>
    <name evidence="6" type="ORF">SCFA_660006</name>
</gene>
<evidence type="ECO:0000256" key="2">
    <source>
        <dbReference type="ARBA" id="ARBA00022771"/>
    </source>
</evidence>
<feature type="region of interest" description="Disordered" evidence="4">
    <location>
        <begin position="165"/>
        <end position="196"/>
    </location>
</feature>
<dbReference type="SUPFAM" id="SSF109635">
    <property type="entry name" value="DnaK suppressor protein DksA, alpha-hairpin domain"/>
    <property type="match status" value="1"/>
</dbReference>
<dbReference type="InterPro" id="IPR000962">
    <property type="entry name" value="Znf_DskA_TraR"/>
</dbReference>
<dbReference type="AlphaFoldDB" id="A0A485M645"/>
<dbReference type="SUPFAM" id="SSF57716">
    <property type="entry name" value="Glucocorticoid receptor-like (DNA-binding domain)"/>
    <property type="match status" value="1"/>
</dbReference>
<dbReference type="EMBL" id="CAADRN010000368">
    <property type="protein sequence ID" value="VFU19112.1"/>
    <property type="molecule type" value="Genomic_DNA"/>
</dbReference>
<dbReference type="InterPro" id="IPR037187">
    <property type="entry name" value="DnaK_N"/>
</dbReference>
<dbReference type="InterPro" id="IPR014240">
    <property type="entry name" value="YteA"/>
</dbReference>
<evidence type="ECO:0000256" key="1">
    <source>
        <dbReference type="ARBA" id="ARBA00022723"/>
    </source>
</evidence>
<sequence length="196" mass="22306">MVNQERYKKILLQKRQRILNRGSGTGQTGLAPFRDNVTDLSLVDNHPADLGSENFERGKDLALQEQQLSHLRQIEEALGRIEAGRYGICLRCGQEIPPERLKAIPEAPLCVACQEFEERRTKGSSRPVEEGLLFPPFAQDGPPADPGMDQEDFWQEVARHNKRRRMFEDGLEDEETGLVEGVDQVTNRQHRDQSTD</sequence>
<keyword evidence="3" id="KW-0862">Zinc</keyword>
<name>A0A485M645_9ZZZZ</name>
<dbReference type="PANTHER" id="PTHR33823:SF4">
    <property type="entry name" value="GENERAL STRESS PROTEIN 16O"/>
    <property type="match status" value="1"/>
</dbReference>
<evidence type="ECO:0000259" key="5">
    <source>
        <dbReference type="Pfam" id="PF01258"/>
    </source>
</evidence>
<dbReference type="GO" id="GO:0008270">
    <property type="term" value="F:zinc ion binding"/>
    <property type="evidence" value="ECO:0007669"/>
    <property type="project" value="UniProtKB-KW"/>
</dbReference>
<evidence type="ECO:0000313" key="6">
    <source>
        <dbReference type="EMBL" id="VFU19112.1"/>
    </source>
</evidence>
<feature type="domain" description="Zinc finger DksA/TraR C4-type" evidence="5">
    <location>
        <begin position="84"/>
        <end position="119"/>
    </location>
</feature>
<organism evidence="6">
    <name type="scientific">anaerobic digester metagenome</name>
    <dbReference type="NCBI Taxonomy" id="1263854"/>
    <lineage>
        <taxon>unclassified sequences</taxon>
        <taxon>metagenomes</taxon>
        <taxon>ecological metagenomes</taxon>
    </lineage>
</organism>
<dbReference type="Gene3D" id="1.20.120.910">
    <property type="entry name" value="DksA, coiled-coil domain"/>
    <property type="match status" value="1"/>
</dbReference>
<evidence type="ECO:0000256" key="4">
    <source>
        <dbReference type="SAM" id="MobiDB-lite"/>
    </source>
</evidence>
<proteinExistence type="predicted"/>
<accession>A0A485M645</accession>
<keyword evidence="1" id="KW-0479">Metal-binding</keyword>
<reference evidence="6" key="1">
    <citation type="submission" date="2019-03" db="EMBL/GenBank/DDBJ databases">
        <authorList>
            <person name="Hao L."/>
        </authorList>
    </citation>
    <scope>NUCLEOTIDE SEQUENCE</scope>
</reference>